<dbReference type="Proteomes" id="UP000001784">
    <property type="component" value="Chromosome"/>
</dbReference>
<name>A0LGS8_SYNFM</name>
<evidence type="ECO:0000256" key="2">
    <source>
        <dbReference type="ARBA" id="ARBA00023235"/>
    </source>
</evidence>
<dbReference type="Pfam" id="PF02502">
    <property type="entry name" value="LacAB_rpiB"/>
    <property type="match status" value="1"/>
</dbReference>
<dbReference type="AlphaFoldDB" id="A0LGS8"/>
<sequence length="161" mass="17499">MRVGIAADHGGFELKRQLVEELAATGHDVVDFGARRFDPADDFPDYVVPLARAVVERTVERGLAVCGSGVGASIAANKVPGARAALITDVYSARQGVEDDDMNMMCLGGRVVGVELAKELLRAFLKARYRPAERFERRLAKVAALEDESSRTAHGTTRREE</sequence>
<dbReference type="PANTHER" id="PTHR43732">
    <property type="entry name" value="RIBOSE 5-PHOSPHATE ISOMERASE-RELATED"/>
    <property type="match status" value="1"/>
</dbReference>
<dbReference type="NCBIfam" id="NF004051">
    <property type="entry name" value="PRK05571.1"/>
    <property type="match status" value="1"/>
</dbReference>
<comment type="similarity">
    <text evidence="1">Belongs to the LacAB/RpiB family.</text>
</comment>
<dbReference type="OrthoDB" id="1778624at2"/>
<dbReference type="InParanoid" id="A0LGS8"/>
<dbReference type="STRING" id="335543.Sfum_0934"/>
<dbReference type="GO" id="GO:0005975">
    <property type="term" value="P:carbohydrate metabolic process"/>
    <property type="evidence" value="ECO:0007669"/>
    <property type="project" value="InterPro"/>
</dbReference>
<accession>A0LGS8</accession>
<evidence type="ECO:0000313" key="4">
    <source>
        <dbReference type="Proteomes" id="UP000001784"/>
    </source>
</evidence>
<gene>
    <name evidence="3" type="ordered locus">Sfum_0934</name>
</gene>
<dbReference type="HOGENOM" id="CLU_091396_4_0_7"/>
<dbReference type="eggNOG" id="COG0698">
    <property type="taxonomic scope" value="Bacteria"/>
</dbReference>
<keyword evidence="4" id="KW-1185">Reference proteome</keyword>
<reference evidence="3 4" key="1">
    <citation type="submission" date="2006-10" db="EMBL/GenBank/DDBJ databases">
        <title>Complete sequence of Syntrophobacter fumaroxidans MPOB.</title>
        <authorList>
            <consortium name="US DOE Joint Genome Institute"/>
            <person name="Copeland A."/>
            <person name="Lucas S."/>
            <person name="Lapidus A."/>
            <person name="Barry K."/>
            <person name="Detter J.C."/>
            <person name="Glavina del Rio T."/>
            <person name="Hammon N."/>
            <person name="Israni S."/>
            <person name="Pitluck S."/>
            <person name="Goltsman E.G."/>
            <person name="Martinez M."/>
            <person name="Schmutz J."/>
            <person name="Larimer F."/>
            <person name="Land M."/>
            <person name="Hauser L."/>
            <person name="Kyrpides N."/>
            <person name="Kim E."/>
            <person name="Boone D.R."/>
            <person name="Brockman F."/>
            <person name="Culley D."/>
            <person name="Ferry J."/>
            <person name="Gunsalus R."/>
            <person name="McInerney M.J."/>
            <person name="Morrison M."/>
            <person name="Plugge C."/>
            <person name="Rohlin L."/>
            <person name="Scholten J."/>
            <person name="Sieber J."/>
            <person name="Stams A.J.M."/>
            <person name="Worm P."/>
            <person name="Henstra A.M."/>
            <person name="Richardson P."/>
        </authorList>
    </citation>
    <scope>NUCLEOTIDE SEQUENCE [LARGE SCALE GENOMIC DNA]</scope>
    <source>
        <strain evidence="4">DSM 10017 / MPOB</strain>
    </source>
</reference>
<protein>
    <submittedName>
        <fullName evidence="3">Sugar-phosphate isomerases, RpiB/LacA/LacB family</fullName>
    </submittedName>
</protein>
<dbReference type="SUPFAM" id="SSF89623">
    <property type="entry name" value="Ribose/Galactose isomerase RpiB/AlsB"/>
    <property type="match status" value="1"/>
</dbReference>
<dbReference type="RefSeq" id="WP_011697801.1">
    <property type="nucleotide sequence ID" value="NC_008554.1"/>
</dbReference>
<dbReference type="PIRSF" id="PIRSF005384">
    <property type="entry name" value="RpiB_LacA_B"/>
    <property type="match status" value="1"/>
</dbReference>
<organism evidence="3 4">
    <name type="scientific">Syntrophobacter fumaroxidans (strain DSM 10017 / MPOB)</name>
    <dbReference type="NCBI Taxonomy" id="335543"/>
    <lineage>
        <taxon>Bacteria</taxon>
        <taxon>Pseudomonadati</taxon>
        <taxon>Thermodesulfobacteriota</taxon>
        <taxon>Syntrophobacteria</taxon>
        <taxon>Syntrophobacterales</taxon>
        <taxon>Syntrophobacteraceae</taxon>
        <taxon>Syntrophobacter</taxon>
    </lineage>
</organism>
<dbReference type="InterPro" id="IPR003500">
    <property type="entry name" value="RpiB_LacA_LacB"/>
</dbReference>
<dbReference type="InterPro" id="IPR036569">
    <property type="entry name" value="RpiB_LacA_LacB_sf"/>
</dbReference>
<dbReference type="Gene3D" id="3.40.1400.10">
    <property type="entry name" value="Sugar-phosphate isomerase, RpiB/LacA/LacB"/>
    <property type="match status" value="1"/>
</dbReference>
<dbReference type="NCBIfam" id="TIGR00689">
    <property type="entry name" value="rpiB_lacA_lacB"/>
    <property type="match status" value="1"/>
</dbReference>
<dbReference type="KEGG" id="sfu:Sfum_0934"/>
<evidence type="ECO:0000256" key="1">
    <source>
        <dbReference type="ARBA" id="ARBA00008754"/>
    </source>
</evidence>
<evidence type="ECO:0000313" key="3">
    <source>
        <dbReference type="EMBL" id="ABK16630.1"/>
    </source>
</evidence>
<dbReference type="EMBL" id="CP000478">
    <property type="protein sequence ID" value="ABK16630.1"/>
    <property type="molecule type" value="Genomic_DNA"/>
</dbReference>
<dbReference type="GO" id="GO:0016861">
    <property type="term" value="F:intramolecular oxidoreductase activity, interconverting aldoses and ketoses"/>
    <property type="evidence" value="ECO:0007669"/>
    <property type="project" value="UniProtKB-ARBA"/>
</dbReference>
<dbReference type="InterPro" id="IPR051812">
    <property type="entry name" value="SPI_LacAB/RpiB"/>
</dbReference>
<keyword evidence="2 3" id="KW-0413">Isomerase</keyword>
<dbReference type="PANTHER" id="PTHR43732:SF1">
    <property type="entry name" value="RIBOSE 5-PHOSPHATE ISOMERASE"/>
    <property type="match status" value="1"/>
</dbReference>
<proteinExistence type="inferred from homology"/>